<sequence length="63" mass="7713">MIIMNIYQIIYIPRIQDEIVIKQSSDFNFIINFMKKLKSDRPKAYLHHYVWDLNNKKTIKLDI</sequence>
<gene>
    <name evidence="1" type="ORF">CPAV1605_653</name>
</gene>
<dbReference type="EMBL" id="CABVLZ010000002">
    <property type="protein sequence ID" value="VVU94928.1"/>
    <property type="molecule type" value="Genomic_DNA"/>
</dbReference>
<dbReference type="AlphaFoldDB" id="A0A5E8CHP5"/>
<protein>
    <submittedName>
        <fullName evidence="1">Uncharacterized protein</fullName>
    </submittedName>
</protein>
<organism evidence="1">
    <name type="scientific">seawater metagenome</name>
    <dbReference type="NCBI Taxonomy" id="1561972"/>
    <lineage>
        <taxon>unclassified sequences</taxon>
        <taxon>metagenomes</taxon>
        <taxon>ecological metagenomes</taxon>
    </lineage>
</organism>
<evidence type="ECO:0000313" key="1">
    <source>
        <dbReference type="EMBL" id="VVU94928.1"/>
    </source>
</evidence>
<name>A0A5E8CHP5_9ZZZZ</name>
<reference evidence="1" key="1">
    <citation type="submission" date="2019-09" db="EMBL/GenBank/DDBJ databases">
        <authorList>
            <person name="Needham M D."/>
        </authorList>
    </citation>
    <scope>NUCLEOTIDE SEQUENCE</scope>
</reference>
<proteinExistence type="predicted"/>
<accession>A0A5E8CHP5</accession>